<gene>
    <name evidence="2" type="ORF">S01H4_52721</name>
</gene>
<feature type="region of interest" description="Disordered" evidence="1">
    <location>
        <begin position="35"/>
        <end position="110"/>
    </location>
</feature>
<proteinExistence type="predicted"/>
<evidence type="ECO:0000256" key="1">
    <source>
        <dbReference type="SAM" id="MobiDB-lite"/>
    </source>
</evidence>
<feature type="compositionally biased region" description="Acidic residues" evidence="1">
    <location>
        <begin position="35"/>
        <end position="47"/>
    </location>
</feature>
<organism evidence="2">
    <name type="scientific">marine sediment metagenome</name>
    <dbReference type="NCBI Taxonomy" id="412755"/>
    <lineage>
        <taxon>unclassified sequences</taxon>
        <taxon>metagenomes</taxon>
        <taxon>ecological metagenomes</taxon>
    </lineage>
</organism>
<protein>
    <submittedName>
        <fullName evidence="2">Uncharacterized protein</fullName>
    </submittedName>
</protein>
<feature type="compositionally biased region" description="Gly residues" evidence="1">
    <location>
        <begin position="55"/>
        <end position="86"/>
    </location>
</feature>
<sequence>YNLTNGYTGLFRGNLRLNVGRYGKLESAEEGIEEINMEVDMSAEEHEDDRPRRSYGGGGRGGGGYGGGGRGGGGYGGGGGGGYGGGGRDRRGGGGGGYGGGGGRDRRRRY</sequence>
<comment type="caution">
    <text evidence="2">The sequence shown here is derived from an EMBL/GenBank/DDBJ whole genome shotgun (WGS) entry which is preliminary data.</text>
</comment>
<evidence type="ECO:0000313" key="2">
    <source>
        <dbReference type="EMBL" id="GAH14761.1"/>
    </source>
</evidence>
<feature type="non-terminal residue" evidence="2">
    <location>
        <position position="1"/>
    </location>
</feature>
<dbReference type="Gene3D" id="2.40.50.140">
    <property type="entry name" value="Nucleic acid-binding proteins"/>
    <property type="match status" value="1"/>
</dbReference>
<name>X1D1S8_9ZZZZ</name>
<reference evidence="2" key="1">
    <citation type="journal article" date="2014" name="Front. Microbiol.">
        <title>High frequency of phylogenetically diverse reductive dehalogenase-homologous genes in deep subseafloor sedimentary metagenomes.</title>
        <authorList>
            <person name="Kawai M."/>
            <person name="Futagami T."/>
            <person name="Toyoda A."/>
            <person name="Takaki Y."/>
            <person name="Nishi S."/>
            <person name="Hori S."/>
            <person name="Arai W."/>
            <person name="Tsubouchi T."/>
            <person name="Morono Y."/>
            <person name="Uchiyama I."/>
            <person name="Ito T."/>
            <person name="Fujiyama A."/>
            <person name="Inagaki F."/>
            <person name="Takami H."/>
        </authorList>
    </citation>
    <scope>NUCLEOTIDE SEQUENCE</scope>
    <source>
        <strain evidence="2">Expedition CK06-06</strain>
    </source>
</reference>
<dbReference type="EMBL" id="BART01030153">
    <property type="protein sequence ID" value="GAH14761.1"/>
    <property type="molecule type" value="Genomic_DNA"/>
</dbReference>
<dbReference type="AlphaFoldDB" id="X1D1S8"/>
<dbReference type="InterPro" id="IPR012340">
    <property type="entry name" value="NA-bd_OB-fold"/>
</dbReference>
<dbReference type="SUPFAM" id="SSF50249">
    <property type="entry name" value="Nucleic acid-binding proteins"/>
    <property type="match status" value="1"/>
</dbReference>
<feature type="compositionally biased region" description="Gly residues" evidence="1">
    <location>
        <begin position="93"/>
        <end position="102"/>
    </location>
</feature>
<accession>X1D1S8</accession>